<protein>
    <recommendedName>
        <fullName evidence="1">Polymerase beta nucleotidyltransferase domain-containing protein</fullName>
    </recommendedName>
</protein>
<evidence type="ECO:0000313" key="2">
    <source>
        <dbReference type="EMBL" id="GAK58397.1"/>
    </source>
</evidence>
<dbReference type="Proteomes" id="UP000030661">
    <property type="component" value="Unassembled WGS sequence"/>
</dbReference>
<accession>A0A081C1E2</accession>
<dbReference type="CDD" id="cd05403">
    <property type="entry name" value="NT_KNTase_like"/>
    <property type="match status" value="1"/>
</dbReference>
<dbReference type="PANTHER" id="PTHR33933:SF1">
    <property type="entry name" value="PROTEIN ADENYLYLTRANSFERASE MNTA-RELATED"/>
    <property type="match status" value="1"/>
</dbReference>
<evidence type="ECO:0000313" key="3">
    <source>
        <dbReference type="Proteomes" id="UP000030661"/>
    </source>
</evidence>
<dbReference type="InterPro" id="IPR041633">
    <property type="entry name" value="Polbeta"/>
</dbReference>
<sequence length="107" mass="12240">MSASSREILAELKALLAHRFGEEVQQVMLFGSQSQGTATEDFDYDILVVLQHEYDWRKEKQIINACYHLDLKYDILTDVKVISLNELHSPKGQQPYIVNALQKGMSV</sequence>
<dbReference type="EMBL" id="DF820467">
    <property type="protein sequence ID" value="GAK58397.1"/>
    <property type="molecule type" value="Genomic_DNA"/>
</dbReference>
<dbReference type="AlphaFoldDB" id="A0A081C1E2"/>
<name>A0A081C1E2_VECG1</name>
<reference evidence="2" key="1">
    <citation type="journal article" date="2015" name="PeerJ">
        <title>First genomic representation of candidate bacterial phylum KSB3 points to enhanced environmental sensing as a trigger of wastewater bulking.</title>
        <authorList>
            <person name="Sekiguchi Y."/>
            <person name="Ohashi A."/>
            <person name="Parks D.H."/>
            <person name="Yamauchi T."/>
            <person name="Tyson G.W."/>
            <person name="Hugenholtz P."/>
        </authorList>
    </citation>
    <scope>NUCLEOTIDE SEQUENCE [LARGE SCALE GENOMIC DNA]</scope>
</reference>
<gene>
    <name evidence="2" type="ORF">U27_05371</name>
</gene>
<dbReference type="InterPro" id="IPR052548">
    <property type="entry name" value="Type_VII_TA_antitoxin"/>
</dbReference>
<dbReference type="Gene3D" id="3.30.460.10">
    <property type="entry name" value="Beta Polymerase, domain 2"/>
    <property type="match status" value="1"/>
</dbReference>
<dbReference type="eggNOG" id="COG1708">
    <property type="taxonomic scope" value="Bacteria"/>
</dbReference>
<dbReference type="PANTHER" id="PTHR33933">
    <property type="entry name" value="NUCLEOTIDYLTRANSFERASE"/>
    <property type="match status" value="1"/>
</dbReference>
<dbReference type="InterPro" id="IPR043519">
    <property type="entry name" value="NT_sf"/>
</dbReference>
<feature type="domain" description="Polymerase beta nucleotidyltransferase" evidence="1">
    <location>
        <begin position="13"/>
        <end position="87"/>
    </location>
</feature>
<dbReference type="HOGENOM" id="CLU_130257_3_3_0"/>
<evidence type="ECO:0000259" key="1">
    <source>
        <dbReference type="Pfam" id="PF18765"/>
    </source>
</evidence>
<dbReference type="SUPFAM" id="SSF81301">
    <property type="entry name" value="Nucleotidyltransferase"/>
    <property type="match status" value="1"/>
</dbReference>
<keyword evidence="3" id="KW-1185">Reference proteome</keyword>
<dbReference type="Pfam" id="PF18765">
    <property type="entry name" value="Polbeta"/>
    <property type="match status" value="1"/>
</dbReference>
<dbReference type="STRING" id="1499967.U27_05371"/>
<proteinExistence type="predicted"/>
<organism evidence="2">
    <name type="scientific">Vecturithrix granuli</name>
    <dbReference type="NCBI Taxonomy" id="1499967"/>
    <lineage>
        <taxon>Bacteria</taxon>
        <taxon>Candidatus Moduliflexota</taxon>
        <taxon>Candidatus Vecturitrichia</taxon>
        <taxon>Candidatus Vecturitrichales</taxon>
        <taxon>Candidatus Vecturitrichaceae</taxon>
        <taxon>Candidatus Vecturithrix</taxon>
    </lineage>
</organism>